<sequence length="38" mass="4419">MIDNYSSERTNNIRDQQSSRSSIHHFMRPPLSRLGACL</sequence>
<dbReference type="STRING" id="490899.DKAM_0037"/>
<organism evidence="2 3">
    <name type="scientific">Desulfurococcus amylolyticus (strain DSM 18924 / JCM 16383 / VKM B-2413 / 1221n)</name>
    <name type="common">Desulfurococcus kamchatkensis</name>
    <dbReference type="NCBI Taxonomy" id="490899"/>
    <lineage>
        <taxon>Archaea</taxon>
        <taxon>Thermoproteota</taxon>
        <taxon>Thermoprotei</taxon>
        <taxon>Desulfurococcales</taxon>
        <taxon>Desulfurococcaceae</taxon>
        <taxon>Desulfurococcus</taxon>
    </lineage>
</organism>
<evidence type="ECO:0000313" key="2">
    <source>
        <dbReference type="EMBL" id="ACL10366.1"/>
    </source>
</evidence>
<proteinExistence type="predicted"/>
<dbReference type="HOGENOM" id="CLU_3322785_0_0_2"/>
<gene>
    <name evidence="2" type="ordered locus">DKAM_0037</name>
</gene>
<dbReference type="AlphaFoldDB" id="B8D395"/>
<reference evidence="2 3" key="1">
    <citation type="journal article" date="2009" name="J. Bacteriol.">
        <title>Complete genome sequence of the anaerobic, protein-degrading hyperthermophilic crenarchaeon Desulfurococcus kamchatkensis.</title>
        <authorList>
            <person name="Ravin N.V."/>
            <person name="Mardanov A.V."/>
            <person name="Beletsky A.V."/>
            <person name="Kublanov I.V."/>
            <person name="Kolganova T.V."/>
            <person name="Lebedinsky A.V."/>
            <person name="Chernyh N.A."/>
            <person name="Bonch-Osmolovskaya E.A."/>
            <person name="Skryabin K.G."/>
        </authorList>
    </citation>
    <scope>NUCLEOTIDE SEQUENCE [LARGE SCALE GENOMIC DNA]</scope>
    <source>
        <strain evidence="3">DSM 18924 / JCM 16383 / VKM B-2413 / 1221n</strain>
    </source>
</reference>
<dbReference type="KEGG" id="dka:DKAM_0037"/>
<dbReference type="Proteomes" id="UP000006903">
    <property type="component" value="Chromosome"/>
</dbReference>
<protein>
    <submittedName>
        <fullName evidence="2">Uncharacterized protein</fullName>
    </submittedName>
</protein>
<name>B8D395_DESA1</name>
<feature type="compositionally biased region" description="Polar residues" evidence="1">
    <location>
        <begin position="1"/>
        <end position="21"/>
    </location>
</feature>
<feature type="region of interest" description="Disordered" evidence="1">
    <location>
        <begin position="1"/>
        <end position="38"/>
    </location>
</feature>
<evidence type="ECO:0000313" key="3">
    <source>
        <dbReference type="Proteomes" id="UP000006903"/>
    </source>
</evidence>
<accession>B8D395</accession>
<evidence type="ECO:0000256" key="1">
    <source>
        <dbReference type="SAM" id="MobiDB-lite"/>
    </source>
</evidence>
<dbReference type="EMBL" id="CP001140">
    <property type="protein sequence ID" value="ACL10366.1"/>
    <property type="molecule type" value="Genomic_DNA"/>
</dbReference>